<dbReference type="RefSeq" id="WP_369781557.1">
    <property type="nucleotide sequence ID" value="NZ_CP165623.1"/>
</dbReference>
<evidence type="ECO:0000313" key="1">
    <source>
        <dbReference type="EMBL" id="XDV03982.1"/>
    </source>
</evidence>
<gene>
    <name evidence="1" type="ORF">AB3G35_12845</name>
</gene>
<name>A0AB39WSR6_9PSED</name>
<dbReference type="AlphaFoldDB" id="A0AB39WSR6"/>
<sequence length="69" mass="7621">MKRTILGMAEAGEALISAALVAQDHYREAKKTGRPTEEVERLRILADSLVQAVTDYQLLADEANAITRH</sequence>
<dbReference type="EMBL" id="CP165623">
    <property type="protein sequence ID" value="XDV03982.1"/>
    <property type="molecule type" value="Genomic_DNA"/>
</dbReference>
<organism evidence="1">
    <name type="scientific">Pseudomonas sp. WC2401</name>
    <dbReference type="NCBI Taxonomy" id="3234143"/>
    <lineage>
        <taxon>Bacteria</taxon>
        <taxon>Pseudomonadati</taxon>
        <taxon>Pseudomonadota</taxon>
        <taxon>Gammaproteobacteria</taxon>
        <taxon>Pseudomonadales</taxon>
        <taxon>Pseudomonadaceae</taxon>
        <taxon>Pseudomonas</taxon>
    </lineage>
</organism>
<accession>A0AB39WSR6</accession>
<reference evidence="1" key="1">
    <citation type="submission" date="2024-07" db="EMBL/GenBank/DDBJ databases">
        <authorList>
            <person name="Biller S.J."/>
        </authorList>
    </citation>
    <scope>NUCLEOTIDE SEQUENCE</scope>
    <source>
        <strain evidence="1">WC2401</strain>
    </source>
</reference>
<protein>
    <recommendedName>
        <fullName evidence="2">DUF3077 domain-containing protein</fullName>
    </recommendedName>
</protein>
<evidence type="ECO:0008006" key="2">
    <source>
        <dbReference type="Google" id="ProtNLM"/>
    </source>
</evidence>
<proteinExistence type="predicted"/>